<evidence type="ECO:0000256" key="2">
    <source>
        <dbReference type="SAM" id="SignalP"/>
    </source>
</evidence>
<evidence type="ECO:0000313" key="4">
    <source>
        <dbReference type="Proteomes" id="UP000245212"/>
    </source>
</evidence>
<dbReference type="RefSeq" id="WP_109060807.1">
    <property type="nucleotide sequence ID" value="NZ_QETA01000001.1"/>
</dbReference>
<comment type="caution">
    <text evidence="3">The sequence shown here is derived from an EMBL/GenBank/DDBJ whole genome shotgun (WGS) entry which is preliminary data.</text>
</comment>
<proteinExistence type="predicted"/>
<dbReference type="InterPro" id="IPR036182">
    <property type="entry name" value="PCuAC_sf"/>
</dbReference>
<feature type="signal peptide" evidence="2">
    <location>
        <begin position="1"/>
        <end position="22"/>
    </location>
</feature>
<gene>
    <name evidence="3" type="ORF">DD235_04510</name>
</gene>
<dbReference type="PANTHER" id="PTHR36302">
    <property type="entry name" value="BLR7088 PROTEIN"/>
    <property type="match status" value="1"/>
</dbReference>
<keyword evidence="4" id="KW-1185">Reference proteome</keyword>
<feature type="region of interest" description="Disordered" evidence="1">
    <location>
        <begin position="154"/>
        <end position="176"/>
    </location>
</feature>
<evidence type="ECO:0000313" key="3">
    <source>
        <dbReference type="EMBL" id="PWF25404.1"/>
    </source>
</evidence>
<dbReference type="Proteomes" id="UP000245212">
    <property type="component" value="Unassembled WGS sequence"/>
</dbReference>
<name>A0A2V1K2D6_9BURK</name>
<evidence type="ECO:0008006" key="5">
    <source>
        <dbReference type="Google" id="ProtNLM"/>
    </source>
</evidence>
<keyword evidence="2" id="KW-0732">Signal</keyword>
<organism evidence="3 4">
    <name type="scientific">Corticimicrobacter populi</name>
    <dbReference type="NCBI Taxonomy" id="2175229"/>
    <lineage>
        <taxon>Bacteria</taxon>
        <taxon>Pseudomonadati</taxon>
        <taxon>Pseudomonadota</taxon>
        <taxon>Betaproteobacteria</taxon>
        <taxon>Burkholderiales</taxon>
        <taxon>Alcaligenaceae</taxon>
        <taxon>Corticimicrobacter</taxon>
    </lineage>
</organism>
<accession>A0A2V1K2D6</accession>
<dbReference type="SUPFAM" id="SSF110087">
    <property type="entry name" value="DR1885-like metal-binding protein"/>
    <property type="match status" value="1"/>
</dbReference>
<feature type="chain" id="PRO_5015879952" description="Transporter" evidence="2">
    <location>
        <begin position="23"/>
        <end position="176"/>
    </location>
</feature>
<dbReference type="Gene3D" id="2.60.40.1890">
    <property type="entry name" value="PCu(A)C copper chaperone"/>
    <property type="match status" value="1"/>
</dbReference>
<sequence>MKTLITRTLALALATTAFSAWADHADHTAQHQPVQIEQAWVRATVPQQTATGAFMLITADADSKLVKAASPLSDKVEVHEMKMDNDVMRMRQVENLPLPAGQTVELKPGGYHIMILDLKEQIKEGDHVPLTLTVEDASGQQADIEVQAPARALAAGNGHSGHGDHGQMQHDQSHKH</sequence>
<protein>
    <recommendedName>
        <fullName evidence="5">Transporter</fullName>
    </recommendedName>
</protein>
<reference evidence="4" key="1">
    <citation type="submission" date="2018-05" db="EMBL/GenBank/DDBJ databases">
        <authorList>
            <person name="Li Y."/>
        </authorList>
    </citation>
    <scope>NUCLEOTIDE SEQUENCE [LARGE SCALE GENOMIC DNA]</scope>
    <source>
        <strain evidence="4">3d-2-2</strain>
    </source>
</reference>
<dbReference type="PANTHER" id="PTHR36302:SF1">
    <property type="entry name" value="COPPER CHAPERONE PCU(A)C"/>
    <property type="match status" value="1"/>
</dbReference>
<feature type="compositionally biased region" description="Basic and acidic residues" evidence="1">
    <location>
        <begin position="161"/>
        <end position="176"/>
    </location>
</feature>
<dbReference type="InterPro" id="IPR007410">
    <property type="entry name" value="LpqE-like"/>
</dbReference>
<evidence type="ECO:0000256" key="1">
    <source>
        <dbReference type="SAM" id="MobiDB-lite"/>
    </source>
</evidence>
<dbReference type="Pfam" id="PF04314">
    <property type="entry name" value="PCuAC"/>
    <property type="match status" value="1"/>
</dbReference>
<dbReference type="EMBL" id="QETA01000001">
    <property type="protein sequence ID" value="PWF25404.1"/>
    <property type="molecule type" value="Genomic_DNA"/>
</dbReference>
<dbReference type="InterPro" id="IPR058248">
    <property type="entry name" value="Lxx211020-like"/>
</dbReference>
<dbReference type="AlphaFoldDB" id="A0A2V1K2D6"/>